<proteinExistence type="predicted"/>
<comment type="caution">
    <text evidence="2">The sequence shown here is derived from an EMBL/GenBank/DDBJ whole genome shotgun (WGS) entry which is preliminary data.</text>
</comment>
<reference evidence="2" key="1">
    <citation type="submission" date="2023-10" db="EMBL/GenBank/DDBJ databases">
        <authorList>
            <person name="Chen Y."/>
            <person name="Shah S."/>
            <person name="Dougan E. K."/>
            <person name="Thang M."/>
            <person name="Chan C."/>
        </authorList>
    </citation>
    <scope>NUCLEOTIDE SEQUENCE [LARGE SCALE GENOMIC DNA]</scope>
</reference>
<feature type="compositionally biased region" description="Acidic residues" evidence="1">
    <location>
        <begin position="56"/>
        <end position="71"/>
    </location>
</feature>
<name>A0ABN9PJ71_9DINO</name>
<evidence type="ECO:0000313" key="3">
    <source>
        <dbReference type="Proteomes" id="UP001189429"/>
    </source>
</evidence>
<feature type="region of interest" description="Disordered" evidence="1">
    <location>
        <begin position="1"/>
        <end position="21"/>
    </location>
</feature>
<dbReference type="InterPro" id="IPR036550">
    <property type="entry name" value="Peridinin-chlorophyll-bd_sf"/>
</dbReference>
<feature type="region of interest" description="Disordered" evidence="1">
    <location>
        <begin position="38"/>
        <end position="73"/>
    </location>
</feature>
<accession>A0ABN9PJ71</accession>
<protein>
    <submittedName>
        <fullName evidence="2">Uncharacterized protein</fullName>
    </submittedName>
</protein>
<evidence type="ECO:0000256" key="1">
    <source>
        <dbReference type="SAM" id="MobiDB-lite"/>
    </source>
</evidence>
<dbReference type="Proteomes" id="UP001189429">
    <property type="component" value="Unassembled WGS sequence"/>
</dbReference>
<evidence type="ECO:0000313" key="2">
    <source>
        <dbReference type="EMBL" id="CAK0793041.1"/>
    </source>
</evidence>
<feature type="compositionally biased region" description="Polar residues" evidence="1">
    <location>
        <begin position="10"/>
        <end position="21"/>
    </location>
</feature>
<sequence>MEADAELFATSDSESSGFPTSGFHTSYKMNIGCCTAPPASRAQPFEAQEQQPQERDAEEEQAEDELQEDCDEAPRGPAWVREARREARCACRAALAGRLLLLLAGAAAALSTQRRAGRAFLPPPAAAPRALGPRACTEACAGAAAVAAAWAPAAQAASTKIEDAAVRFAEVSYPIVQSLSAKDLAPVAGKAVSAAFTGDLTKVGKAADAVVQVLMACDPPKVVAVLKSVDVALQAALKDGGLLPPLEEVKEVSRAVADALQSTEKAKLRALLDTFVAAGLSGNPLDILGVFSDPSIAKLSFFKDVLAAGGELGNLLSAATVRVANSTRCIRLPPQGAKGGESCLVRRRRQSSRCTPRSPSPEPLVEEPDAEPECGAAAVGETAPPGTSRAGAAAKPLSFEVLRGLALAARALVEDSDSEGEAEAMQRIGACVRRSAQRA</sequence>
<dbReference type="SUPFAM" id="SSF48608">
    <property type="entry name" value="Peridinin-chlorophyll protein"/>
    <property type="match status" value="1"/>
</dbReference>
<dbReference type="EMBL" id="CAUYUJ010000891">
    <property type="protein sequence ID" value="CAK0793041.1"/>
    <property type="molecule type" value="Genomic_DNA"/>
</dbReference>
<gene>
    <name evidence="2" type="ORF">PCOR1329_LOCUS3455</name>
</gene>
<organism evidence="2 3">
    <name type="scientific">Prorocentrum cordatum</name>
    <dbReference type="NCBI Taxonomy" id="2364126"/>
    <lineage>
        <taxon>Eukaryota</taxon>
        <taxon>Sar</taxon>
        <taxon>Alveolata</taxon>
        <taxon>Dinophyceae</taxon>
        <taxon>Prorocentrales</taxon>
        <taxon>Prorocentraceae</taxon>
        <taxon>Prorocentrum</taxon>
    </lineage>
</organism>
<feature type="compositionally biased region" description="Low complexity" evidence="1">
    <location>
        <begin position="42"/>
        <end position="51"/>
    </location>
</feature>
<feature type="region of interest" description="Disordered" evidence="1">
    <location>
        <begin position="348"/>
        <end position="391"/>
    </location>
</feature>
<keyword evidence="3" id="KW-1185">Reference proteome</keyword>